<organism evidence="1 2">
    <name type="scientific">Rhizopus stolonifer</name>
    <name type="common">Rhizopus nigricans</name>
    <dbReference type="NCBI Taxonomy" id="4846"/>
    <lineage>
        <taxon>Eukaryota</taxon>
        <taxon>Fungi</taxon>
        <taxon>Fungi incertae sedis</taxon>
        <taxon>Mucoromycota</taxon>
        <taxon>Mucoromycotina</taxon>
        <taxon>Mucoromycetes</taxon>
        <taxon>Mucorales</taxon>
        <taxon>Mucorineae</taxon>
        <taxon>Rhizopodaceae</taxon>
        <taxon>Rhizopus</taxon>
    </lineage>
</organism>
<sequence length="192" mass="21373">LSVLSKKSLVKAPEGQYTAAPNELLDKRAYNVLYFPKVIASKYPPLMIETQKNEQYMCHAVKYSTLIYEKYEKYPVVLIVGVSSVTASVNDILAPSTSHPFSEEILALFWAKLCLLISSATLSEIQSTEQWDPLAAIGLFLCSQKLSIKYLISGGQDTTIKLLYKIAVKNVQQLLSEEEETTKGIKAICDNT</sequence>
<dbReference type="AlphaFoldDB" id="A0A367JBS3"/>
<evidence type="ECO:0000313" key="1">
    <source>
        <dbReference type="EMBL" id="RCH87335.1"/>
    </source>
</evidence>
<protein>
    <submittedName>
        <fullName evidence="1">Uncharacterized protein</fullName>
    </submittedName>
</protein>
<keyword evidence="2" id="KW-1185">Reference proteome</keyword>
<dbReference type="Proteomes" id="UP000253551">
    <property type="component" value="Unassembled WGS sequence"/>
</dbReference>
<dbReference type="OrthoDB" id="2279910at2759"/>
<comment type="caution">
    <text evidence="1">The sequence shown here is derived from an EMBL/GenBank/DDBJ whole genome shotgun (WGS) entry which is preliminary data.</text>
</comment>
<feature type="non-terminal residue" evidence="1">
    <location>
        <position position="192"/>
    </location>
</feature>
<feature type="non-terminal residue" evidence="1">
    <location>
        <position position="1"/>
    </location>
</feature>
<dbReference type="EMBL" id="PJQM01003739">
    <property type="protein sequence ID" value="RCH87335.1"/>
    <property type="molecule type" value="Genomic_DNA"/>
</dbReference>
<accession>A0A367JBS3</accession>
<proteinExistence type="predicted"/>
<reference evidence="1 2" key="1">
    <citation type="journal article" date="2018" name="G3 (Bethesda)">
        <title>Phylogenetic and Phylogenomic Definition of Rhizopus Species.</title>
        <authorList>
            <person name="Gryganskyi A.P."/>
            <person name="Golan J."/>
            <person name="Dolatabadi S."/>
            <person name="Mondo S."/>
            <person name="Robb S."/>
            <person name="Idnurm A."/>
            <person name="Muszewska A."/>
            <person name="Steczkiewicz K."/>
            <person name="Masonjones S."/>
            <person name="Liao H.L."/>
            <person name="Gajdeczka M.T."/>
            <person name="Anike F."/>
            <person name="Vuek A."/>
            <person name="Anishchenko I.M."/>
            <person name="Voigt K."/>
            <person name="de Hoog G.S."/>
            <person name="Smith M.E."/>
            <person name="Heitman J."/>
            <person name="Vilgalys R."/>
            <person name="Stajich J.E."/>
        </authorList>
    </citation>
    <scope>NUCLEOTIDE SEQUENCE [LARGE SCALE GENOMIC DNA]</scope>
    <source>
        <strain evidence="1 2">LSU 92-RS-03</strain>
    </source>
</reference>
<name>A0A367JBS3_RHIST</name>
<evidence type="ECO:0000313" key="2">
    <source>
        <dbReference type="Proteomes" id="UP000253551"/>
    </source>
</evidence>
<gene>
    <name evidence="1" type="ORF">CU098_006237</name>
</gene>